<dbReference type="Gene3D" id="3.40.50.720">
    <property type="entry name" value="NAD(P)-binding Rossmann-like Domain"/>
    <property type="match status" value="1"/>
</dbReference>
<gene>
    <name evidence="5" type="ORF">ABID16_000794</name>
</gene>
<dbReference type="InterPro" id="IPR002347">
    <property type="entry name" value="SDR_fam"/>
</dbReference>
<dbReference type="PANTHER" id="PTHR45024">
    <property type="entry name" value="DEHYDROGENASES, SHORT CHAIN"/>
    <property type="match status" value="1"/>
</dbReference>
<dbReference type="PANTHER" id="PTHR45024:SF2">
    <property type="entry name" value="SCP2 DOMAIN-CONTAINING PROTEIN"/>
    <property type="match status" value="1"/>
</dbReference>
<name>A0ABV2IXT5_9HYPH</name>
<organism evidence="5 6">
    <name type="scientific">Rhizobium aquaticum</name>
    <dbReference type="NCBI Taxonomy" id="1549636"/>
    <lineage>
        <taxon>Bacteria</taxon>
        <taxon>Pseudomonadati</taxon>
        <taxon>Pseudomonadota</taxon>
        <taxon>Alphaproteobacteria</taxon>
        <taxon>Hyphomicrobiales</taxon>
        <taxon>Rhizobiaceae</taxon>
        <taxon>Rhizobium/Agrobacterium group</taxon>
        <taxon>Rhizobium</taxon>
    </lineage>
</organism>
<evidence type="ECO:0000256" key="1">
    <source>
        <dbReference type="ARBA" id="ARBA00006484"/>
    </source>
</evidence>
<dbReference type="InterPro" id="IPR020904">
    <property type="entry name" value="Sc_DH/Rdtase_CS"/>
</dbReference>
<evidence type="ECO:0000313" key="6">
    <source>
        <dbReference type="Proteomes" id="UP001549047"/>
    </source>
</evidence>
<dbReference type="InterPro" id="IPR057326">
    <property type="entry name" value="KR_dom"/>
</dbReference>
<dbReference type="PROSITE" id="PS00061">
    <property type="entry name" value="ADH_SHORT"/>
    <property type="match status" value="1"/>
</dbReference>
<accession>A0ABV2IXT5</accession>
<evidence type="ECO:0000313" key="5">
    <source>
        <dbReference type="EMBL" id="MET3612489.1"/>
    </source>
</evidence>
<dbReference type="EMBL" id="JBEPMB010000001">
    <property type="protein sequence ID" value="MET3612489.1"/>
    <property type="molecule type" value="Genomic_DNA"/>
</dbReference>
<protein>
    <submittedName>
        <fullName evidence="5">NAD(P)-dependent dehydrogenase (Short-subunit alcohol dehydrogenase family)</fullName>
    </submittedName>
</protein>
<evidence type="ECO:0000259" key="4">
    <source>
        <dbReference type="SMART" id="SM00822"/>
    </source>
</evidence>
<keyword evidence="2" id="KW-0560">Oxidoreductase</keyword>
<dbReference type="InterPro" id="IPR051687">
    <property type="entry name" value="Peroxisomal_Beta-Oxidation"/>
</dbReference>
<dbReference type="Proteomes" id="UP001549047">
    <property type="component" value="Unassembled WGS sequence"/>
</dbReference>
<dbReference type="SUPFAM" id="SSF51735">
    <property type="entry name" value="NAD(P)-binding Rossmann-fold domains"/>
    <property type="match status" value="1"/>
</dbReference>
<comment type="caution">
    <text evidence="5">The sequence shown here is derived from an EMBL/GenBank/DDBJ whole genome shotgun (WGS) entry which is preliminary data.</text>
</comment>
<evidence type="ECO:0000256" key="3">
    <source>
        <dbReference type="RuleBase" id="RU000363"/>
    </source>
</evidence>
<dbReference type="InterPro" id="IPR036291">
    <property type="entry name" value="NAD(P)-bd_dom_sf"/>
</dbReference>
<dbReference type="Pfam" id="PF00106">
    <property type="entry name" value="adh_short"/>
    <property type="match status" value="1"/>
</dbReference>
<dbReference type="SMART" id="SM00822">
    <property type="entry name" value="PKS_KR"/>
    <property type="match status" value="1"/>
</dbReference>
<dbReference type="PRINTS" id="PR00080">
    <property type="entry name" value="SDRFAMILY"/>
</dbReference>
<comment type="similarity">
    <text evidence="1 3">Belongs to the short-chain dehydrogenases/reductases (SDR) family.</text>
</comment>
<reference evidence="5 6" key="1">
    <citation type="submission" date="2024-06" db="EMBL/GenBank/DDBJ databases">
        <title>Genomic Encyclopedia of Type Strains, Phase IV (KMG-IV): sequencing the most valuable type-strain genomes for metagenomic binning, comparative biology and taxonomic classification.</title>
        <authorList>
            <person name="Goeker M."/>
        </authorList>
    </citation>
    <scope>NUCLEOTIDE SEQUENCE [LARGE SCALE GENOMIC DNA]</scope>
    <source>
        <strain evidence="5 6">DSM 29780</strain>
    </source>
</reference>
<feature type="domain" description="Ketoreductase" evidence="4">
    <location>
        <begin position="9"/>
        <end position="202"/>
    </location>
</feature>
<keyword evidence="6" id="KW-1185">Reference proteome</keyword>
<sequence>MKKLAFDGDVVAITGAGGGIGRAYALEFGRRGARVVVNDLGAARGGGGASEKPARETVALIQEAGGQAVAHFGDISTRAGASGLIDMAISTYGRIDALVNNAGIAADIPLLDASEADFDRFWRINVMGSVLTIQAAWQHFQAQGRGHIVNTTSSAALYGMSGQAPYASAKGGIIGLTKALAVEGAPLGIMVNAVSPGAFTRQHEDVITDEAFRAYSAKTMRTDLVAPVVAVIAHRSCTTTGQIFQSFSGRYARVVIGEPAGYLSDEPSAESILEHWDDLLDTNGILMPGNVMEVAPVLLAAAQRRKA</sequence>
<dbReference type="RefSeq" id="WP_354555051.1">
    <property type="nucleotide sequence ID" value="NZ_JBEPMB010000001.1"/>
</dbReference>
<evidence type="ECO:0000256" key="2">
    <source>
        <dbReference type="ARBA" id="ARBA00023002"/>
    </source>
</evidence>
<proteinExistence type="inferred from homology"/>
<dbReference type="PRINTS" id="PR00081">
    <property type="entry name" value="GDHRDH"/>
</dbReference>